<dbReference type="STRING" id="1737425.GCA_900049755_01087"/>
<dbReference type="AlphaFoldDB" id="A0A2Z3YR55"/>
<sequence length="236" mass="24722">MTAGSTAASASAGTPGMPATTTDPRSGTRPQDPPVLVASTVGDVTAVWQVEVDARILLGDFSGAWLVDADGVRGFAADAEWIAERSSREAMLRLLLARPVLVAGDGGMPVSGPEAAASFRLPEDTTAALQTVDVPATVERAAAEVERNRAVFAEVNPGKRQPAWAAAWDGYEFTPVVGRVPGVLDPDAAEAVRRTMAAARGLRGLAQRWNALDKLRVQRLGEDHGGPLRALPLVLN</sequence>
<accession>A0A2Z3YR55</accession>
<feature type="compositionally biased region" description="Low complexity" evidence="1">
    <location>
        <begin position="1"/>
        <end position="19"/>
    </location>
</feature>
<dbReference type="EMBL" id="CP024988">
    <property type="protein sequence ID" value="AWT27346.1"/>
    <property type="molecule type" value="Genomic_DNA"/>
</dbReference>
<evidence type="ECO:0000256" key="1">
    <source>
        <dbReference type="SAM" id="MobiDB-lite"/>
    </source>
</evidence>
<reference evidence="3" key="1">
    <citation type="submission" date="2017-11" db="EMBL/GenBank/DDBJ databases">
        <title>Otitis media/interna in a cat caused by the recently described species Corynebacterium provencense.</title>
        <authorList>
            <person name="Kittl S."/>
            <person name="Brodard I."/>
            <person name="Rychener L."/>
            <person name="Jores J."/>
            <person name="Roosje P."/>
            <person name="Gobeli Brawand S."/>
        </authorList>
    </citation>
    <scope>NUCLEOTIDE SEQUENCE [LARGE SCALE GENOMIC DNA]</scope>
    <source>
        <strain evidence="3">17KM38</strain>
    </source>
</reference>
<feature type="region of interest" description="Disordered" evidence="1">
    <location>
        <begin position="1"/>
        <end position="34"/>
    </location>
</feature>
<dbReference type="RefSeq" id="WP_202616718.1">
    <property type="nucleotide sequence ID" value="NZ_CP024988.1"/>
</dbReference>
<keyword evidence="3" id="KW-1185">Reference proteome</keyword>
<feature type="compositionally biased region" description="Polar residues" evidence="1">
    <location>
        <begin position="20"/>
        <end position="29"/>
    </location>
</feature>
<evidence type="ECO:0000313" key="2">
    <source>
        <dbReference type="EMBL" id="AWT27346.1"/>
    </source>
</evidence>
<gene>
    <name evidence="2" type="ORF">Csp1_26020</name>
</gene>
<organism evidence="2 3">
    <name type="scientific">Corynebacterium provencense</name>
    <dbReference type="NCBI Taxonomy" id="1737425"/>
    <lineage>
        <taxon>Bacteria</taxon>
        <taxon>Bacillati</taxon>
        <taxon>Actinomycetota</taxon>
        <taxon>Actinomycetes</taxon>
        <taxon>Mycobacteriales</taxon>
        <taxon>Corynebacteriaceae</taxon>
        <taxon>Corynebacterium</taxon>
    </lineage>
</organism>
<protein>
    <submittedName>
        <fullName evidence="2">Uncharacterized protein</fullName>
    </submittedName>
</protein>
<evidence type="ECO:0000313" key="3">
    <source>
        <dbReference type="Proteomes" id="UP000247696"/>
    </source>
</evidence>
<dbReference type="Proteomes" id="UP000247696">
    <property type="component" value="Chromosome"/>
</dbReference>
<dbReference type="KEGG" id="cpre:Csp1_26020"/>
<name>A0A2Z3YR55_9CORY</name>
<proteinExistence type="predicted"/>